<accession>A0A8S1DT74</accession>
<sequence length="91" mass="10221">MLDSVITGHLTWYIFRFGDVQDTPVLSIGVAFVCCLSDAGAERVEKLLGVYNIYTWVGFTLKLAMLLCRGSLLKMVQHILSILHSRLSIDF</sequence>
<evidence type="ECO:0000313" key="1">
    <source>
        <dbReference type="EMBL" id="CAB3381359.1"/>
    </source>
</evidence>
<name>A0A8S1DT74_9INSE</name>
<proteinExistence type="predicted"/>
<dbReference type="Proteomes" id="UP000494165">
    <property type="component" value="Unassembled WGS sequence"/>
</dbReference>
<comment type="caution">
    <text evidence="1">The sequence shown here is derived from an EMBL/GenBank/DDBJ whole genome shotgun (WGS) entry which is preliminary data.</text>
</comment>
<dbReference type="EMBL" id="CADEPI010000232">
    <property type="protein sequence ID" value="CAB3381359.1"/>
    <property type="molecule type" value="Genomic_DNA"/>
</dbReference>
<evidence type="ECO:0000313" key="2">
    <source>
        <dbReference type="Proteomes" id="UP000494165"/>
    </source>
</evidence>
<organism evidence="1 2">
    <name type="scientific">Cloeon dipterum</name>
    <dbReference type="NCBI Taxonomy" id="197152"/>
    <lineage>
        <taxon>Eukaryota</taxon>
        <taxon>Metazoa</taxon>
        <taxon>Ecdysozoa</taxon>
        <taxon>Arthropoda</taxon>
        <taxon>Hexapoda</taxon>
        <taxon>Insecta</taxon>
        <taxon>Pterygota</taxon>
        <taxon>Palaeoptera</taxon>
        <taxon>Ephemeroptera</taxon>
        <taxon>Pisciforma</taxon>
        <taxon>Baetidae</taxon>
        <taxon>Cloeon</taxon>
    </lineage>
</organism>
<keyword evidence="2" id="KW-1185">Reference proteome</keyword>
<gene>
    <name evidence="1" type="ORF">CLODIP_2_CD02809</name>
</gene>
<protein>
    <submittedName>
        <fullName evidence="1">Uncharacterized protein</fullName>
    </submittedName>
</protein>
<dbReference type="AlphaFoldDB" id="A0A8S1DT74"/>
<reference evidence="1 2" key="1">
    <citation type="submission" date="2020-04" db="EMBL/GenBank/DDBJ databases">
        <authorList>
            <person name="Alioto T."/>
            <person name="Alioto T."/>
            <person name="Gomez Garrido J."/>
        </authorList>
    </citation>
    <scope>NUCLEOTIDE SEQUENCE [LARGE SCALE GENOMIC DNA]</scope>
</reference>